<gene>
    <name evidence="1" type="ORF">Cygsa01_00196</name>
</gene>
<reference evidence="1" key="1">
    <citation type="journal article" date="2024" name="J. Gen. Virol.">
        <title>Novel phages of Pseudomonas syringae unveil numerous potential auxiliary metabolic genes.</title>
        <authorList>
            <person name="Feltin C."/>
            <person name="Garneau J.R."/>
            <person name="Morris C.E."/>
            <person name="Berard A."/>
            <person name="Torres-Barcelo C."/>
        </authorList>
    </citation>
    <scope>NUCLEOTIDE SEQUENCE</scope>
</reference>
<protein>
    <submittedName>
        <fullName evidence="1">Uncharacterized protein</fullName>
    </submittedName>
</protein>
<organism evidence="1">
    <name type="scientific">Pseudomonas phage Cygsa01</name>
    <dbReference type="NCBI Taxonomy" id="3138529"/>
    <lineage>
        <taxon>Viruses</taxon>
    </lineage>
</organism>
<name>A0AAU6W3U0_9VIRU</name>
<dbReference type="EMBL" id="PP179332">
    <property type="protein sequence ID" value="XAI71242.1"/>
    <property type="molecule type" value="Genomic_DNA"/>
</dbReference>
<accession>A0AAU6W3U0</accession>
<evidence type="ECO:0000313" key="1">
    <source>
        <dbReference type="EMBL" id="XAI71242.1"/>
    </source>
</evidence>
<sequence length="211" mass="24339">MKLNPMQAMFLQLLEEMPVAELYRHSTINHHANGMDYLCLQRDNRVTLKIYLIRGMPKENGGFLINPHSHRYSFMSSVLCGSLRHYLFKETHAKKADREWEKHVYRADEPVGNRMVGLGATALDVQSALVYQAHPGMDTYFVDPTEIHTLEMIQDRVPTMIGLIQHSDVSDTSELYTKIDGKMILPDSRKPTFKEAQALRDECIYILREVT</sequence>
<proteinExistence type="predicted"/>